<evidence type="ECO:0000256" key="8">
    <source>
        <dbReference type="ARBA" id="ARBA00023186"/>
    </source>
</evidence>
<organism evidence="13 14">
    <name type="scientific">Lomentospora prolificans</name>
    <dbReference type="NCBI Taxonomy" id="41688"/>
    <lineage>
        <taxon>Eukaryota</taxon>
        <taxon>Fungi</taxon>
        <taxon>Dikarya</taxon>
        <taxon>Ascomycota</taxon>
        <taxon>Pezizomycotina</taxon>
        <taxon>Sordariomycetes</taxon>
        <taxon>Hypocreomycetidae</taxon>
        <taxon>Microascales</taxon>
        <taxon>Microascaceae</taxon>
        <taxon>Lomentospora</taxon>
    </lineage>
</organism>
<evidence type="ECO:0000256" key="6">
    <source>
        <dbReference type="ARBA" id="ARBA00023128"/>
    </source>
</evidence>
<evidence type="ECO:0000256" key="11">
    <source>
        <dbReference type="RuleBase" id="RU368005"/>
    </source>
</evidence>
<evidence type="ECO:0000313" key="13">
    <source>
        <dbReference type="EMBL" id="PKS09180.1"/>
    </source>
</evidence>
<reference evidence="13 14" key="1">
    <citation type="journal article" date="2017" name="G3 (Bethesda)">
        <title>First Draft Genome Sequence of the Pathogenic Fungus Lomentospora prolificans (Formerly Scedosporium prolificans).</title>
        <authorList>
            <person name="Luo R."/>
            <person name="Zimin A."/>
            <person name="Workman R."/>
            <person name="Fan Y."/>
            <person name="Pertea G."/>
            <person name="Grossman N."/>
            <person name="Wear M.P."/>
            <person name="Jia B."/>
            <person name="Miller H."/>
            <person name="Casadevall A."/>
            <person name="Timp W."/>
            <person name="Zhang S.X."/>
            <person name="Salzberg S.L."/>
        </authorList>
    </citation>
    <scope>NUCLEOTIDE SEQUENCE [LARGE SCALE GENOMIC DNA]</scope>
    <source>
        <strain evidence="13 14">JHH-5317</strain>
    </source>
</reference>
<comment type="caution">
    <text evidence="13">The sequence shown here is derived from an EMBL/GenBank/DDBJ whole genome shotgun (WGS) entry which is preliminary data.</text>
</comment>
<dbReference type="GO" id="GO:0034551">
    <property type="term" value="P:mitochondrial respiratory chain complex III assembly"/>
    <property type="evidence" value="ECO:0007669"/>
    <property type="project" value="TreeGrafter"/>
</dbReference>
<evidence type="ECO:0000313" key="14">
    <source>
        <dbReference type="Proteomes" id="UP000233524"/>
    </source>
</evidence>
<keyword evidence="4 11" id="KW-0999">Mitochondrion inner membrane</keyword>
<evidence type="ECO:0000256" key="1">
    <source>
        <dbReference type="ARBA" id="ARBA00004434"/>
    </source>
</evidence>
<gene>
    <name evidence="13" type="ORF">jhhlp_003794</name>
</gene>
<dbReference type="AlphaFoldDB" id="A0A2N3N9R6"/>
<dbReference type="PANTHER" id="PTHR28202:SF1">
    <property type="entry name" value="ASSEMBLY FACTOR CBP4"/>
    <property type="match status" value="1"/>
</dbReference>
<evidence type="ECO:0000256" key="5">
    <source>
        <dbReference type="ARBA" id="ARBA00022989"/>
    </source>
</evidence>
<evidence type="ECO:0000256" key="2">
    <source>
        <dbReference type="ARBA" id="ARBA00006780"/>
    </source>
</evidence>
<proteinExistence type="inferred from homology"/>
<dbReference type="Proteomes" id="UP000233524">
    <property type="component" value="Unassembled WGS sequence"/>
</dbReference>
<keyword evidence="14" id="KW-1185">Reference proteome</keyword>
<evidence type="ECO:0000256" key="10">
    <source>
        <dbReference type="ARBA" id="ARBA00031521"/>
    </source>
</evidence>
<accession>A0A2N3N9R6</accession>
<dbReference type="OrthoDB" id="5576752at2759"/>
<dbReference type="InterPro" id="IPR012420">
    <property type="entry name" value="Cbp4"/>
</dbReference>
<feature type="region of interest" description="Disordered" evidence="12">
    <location>
        <begin position="101"/>
        <end position="122"/>
    </location>
</feature>
<dbReference type="InParanoid" id="A0A2N3N9R6"/>
<evidence type="ECO:0000256" key="7">
    <source>
        <dbReference type="ARBA" id="ARBA00023136"/>
    </source>
</evidence>
<evidence type="ECO:0000256" key="9">
    <source>
        <dbReference type="ARBA" id="ARBA00025413"/>
    </source>
</evidence>
<keyword evidence="3 11" id="KW-0812">Transmembrane</keyword>
<evidence type="ECO:0000256" key="3">
    <source>
        <dbReference type="ARBA" id="ARBA00022692"/>
    </source>
</evidence>
<keyword evidence="5 11" id="KW-1133">Transmembrane helix</keyword>
<evidence type="ECO:0000256" key="12">
    <source>
        <dbReference type="SAM" id="MobiDB-lite"/>
    </source>
</evidence>
<dbReference type="VEuPathDB" id="FungiDB:jhhlp_003794"/>
<keyword evidence="7 11" id="KW-0472">Membrane</keyword>
<name>A0A2N3N9R6_9PEZI</name>
<feature type="transmembrane region" description="Helical" evidence="11">
    <location>
        <begin position="14"/>
        <end position="33"/>
    </location>
</feature>
<protein>
    <recommendedName>
        <fullName evidence="10 11">Cytochrome b mRNA-processing protein 4</fullName>
    </recommendedName>
</protein>
<keyword evidence="8 11" id="KW-0143">Chaperone</keyword>
<comment type="subcellular location">
    <subcellularLocation>
        <location evidence="1 11">Mitochondrion inner membrane</location>
        <topology evidence="1 11">Single-pass membrane protein</topology>
    </subcellularLocation>
</comment>
<dbReference type="PANTHER" id="PTHR28202">
    <property type="entry name" value="ASSEMBLY FACTOR CBP4"/>
    <property type="match status" value="1"/>
</dbReference>
<dbReference type="GO" id="GO:0005743">
    <property type="term" value="C:mitochondrial inner membrane"/>
    <property type="evidence" value="ECO:0007669"/>
    <property type="project" value="UniProtKB-SubCell"/>
</dbReference>
<comment type="similarity">
    <text evidence="2 11">Belongs to the CBP4 family.</text>
</comment>
<dbReference type="Pfam" id="PF07960">
    <property type="entry name" value="CBP4"/>
    <property type="match status" value="1"/>
</dbReference>
<sequence length="122" mass="14100">MSKKPVNWGLWTKVILGGVAISVGGPWLTMKLIPSEEELFKRYNPDLQKRSLENRGKKEQEFDDFVSTIKQAAKSDKHIWISLKEMEDEKKRLAKAQMLRDAADAQTRRQQMRLEAGLEAKE</sequence>
<dbReference type="EMBL" id="NLAX01000010">
    <property type="protein sequence ID" value="PKS09180.1"/>
    <property type="molecule type" value="Genomic_DNA"/>
</dbReference>
<evidence type="ECO:0000256" key="4">
    <source>
        <dbReference type="ARBA" id="ARBA00022792"/>
    </source>
</evidence>
<keyword evidence="6 11" id="KW-0496">Mitochondrion</keyword>
<comment type="function">
    <text evidence="9 11">Essential for the assembly of ubiquinol-cytochrome c reductase. It has a direct effect on the correct occurrence of the Rieske protein, core 4, core 5 and apocytochrome b.</text>
</comment>